<evidence type="ECO:0000313" key="17">
    <source>
        <dbReference type="Proteomes" id="UP000659654"/>
    </source>
</evidence>
<evidence type="ECO:0000256" key="4">
    <source>
        <dbReference type="ARBA" id="ARBA00022490"/>
    </source>
</evidence>
<dbReference type="InterPro" id="IPR057515">
    <property type="entry name" value="STATB_N"/>
</dbReference>
<keyword evidence="5" id="KW-0597">Phosphoprotein</keyword>
<dbReference type="InterPro" id="IPR036860">
    <property type="entry name" value="SH2_dom_sf"/>
</dbReference>
<dbReference type="SMR" id="A0A1I7STM5"/>
<evidence type="ECO:0000313" key="18">
    <source>
        <dbReference type="WBParaSite" id="BXY_1639500.1"/>
    </source>
</evidence>
<dbReference type="Gene3D" id="1.10.238.10">
    <property type="entry name" value="EF-hand"/>
    <property type="match status" value="1"/>
</dbReference>
<dbReference type="Proteomes" id="UP000095284">
    <property type="component" value="Unplaced"/>
</dbReference>
<keyword evidence="8" id="KW-0238">DNA-binding</keyword>
<dbReference type="GO" id="GO:0005634">
    <property type="term" value="C:nucleus"/>
    <property type="evidence" value="ECO:0007669"/>
    <property type="project" value="UniProtKB-SubCell"/>
</dbReference>
<dbReference type="EMBL" id="CAJFCV020000003">
    <property type="protein sequence ID" value="CAG9108216.1"/>
    <property type="molecule type" value="Genomic_DNA"/>
</dbReference>
<evidence type="ECO:0000256" key="7">
    <source>
        <dbReference type="ARBA" id="ARBA00023015"/>
    </source>
</evidence>
<dbReference type="InterPro" id="IPR012345">
    <property type="entry name" value="STAT_TF_DNA-bd_N"/>
</dbReference>
<evidence type="ECO:0000256" key="12">
    <source>
        <dbReference type="SAM" id="Coils"/>
    </source>
</evidence>
<dbReference type="GO" id="GO:0005737">
    <property type="term" value="C:cytoplasm"/>
    <property type="evidence" value="ECO:0007669"/>
    <property type="project" value="UniProtKB-SubCell"/>
</dbReference>
<comment type="subcellular location">
    <subcellularLocation>
        <location evidence="2">Cytoplasm</location>
    </subcellularLocation>
    <subcellularLocation>
        <location evidence="1">Nucleus</location>
    </subcellularLocation>
</comment>
<protein>
    <submittedName>
        <fullName evidence="14">(pine wood nematode) hypothetical protein</fullName>
    </submittedName>
</protein>
<keyword evidence="10" id="KW-0804">Transcription</keyword>
<dbReference type="Pfam" id="PF24629">
    <property type="entry name" value="STATB_N"/>
    <property type="match status" value="1"/>
</dbReference>
<name>A0A1I7STM5_BURXY</name>
<dbReference type="AlphaFoldDB" id="A0A1I7STM5"/>
<evidence type="ECO:0000259" key="13">
    <source>
        <dbReference type="Pfam" id="PF24629"/>
    </source>
</evidence>
<evidence type="ECO:0000256" key="1">
    <source>
        <dbReference type="ARBA" id="ARBA00004123"/>
    </source>
</evidence>
<dbReference type="PANTHER" id="PTHR11801">
    <property type="entry name" value="SIGNAL TRANSDUCER AND ACTIVATOR OF TRANSCRIPTION"/>
    <property type="match status" value="1"/>
</dbReference>
<proteinExistence type="inferred from homology"/>
<dbReference type="SUPFAM" id="SSF55550">
    <property type="entry name" value="SH2 domain"/>
    <property type="match status" value="1"/>
</dbReference>
<organism evidence="16 18">
    <name type="scientific">Bursaphelenchus xylophilus</name>
    <name type="common">Pinewood nematode worm</name>
    <name type="synonym">Aphelenchoides xylophilus</name>
    <dbReference type="NCBI Taxonomy" id="6326"/>
    <lineage>
        <taxon>Eukaryota</taxon>
        <taxon>Metazoa</taxon>
        <taxon>Ecdysozoa</taxon>
        <taxon>Nematoda</taxon>
        <taxon>Chromadorea</taxon>
        <taxon>Rhabditida</taxon>
        <taxon>Tylenchina</taxon>
        <taxon>Tylenchomorpha</taxon>
        <taxon>Aphelenchoidea</taxon>
        <taxon>Aphelenchoididae</taxon>
        <taxon>Bursaphelenchus</taxon>
    </lineage>
</organism>
<evidence type="ECO:0000256" key="3">
    <source>
        <dbReference type="ARBA" id="ARBA00005586"/>
    </source>
</evidence>
<keyword evidence="11" id="KW-0539">Nucleus</keyword>
<evidence type="ECO:0000256" key="6">
    <source>
        <dbReference type="ARBA" id="ARBA00022999"/>
    </source>
</evidence>
<evidence type="ECO:0000313" key="16">
    <source>
        <dbReference type="Proteomes" id="UP000095284"/>
    </source>
</evidence>
<dbReference type="Gene3D" id="2.60.40.630">
    <property type="entry name" value="STAT transcription factor, DNA-binding domain"/>
    <property type="match status" value="1"/>
</dbReference>
<keyword evidence="12" id="KW-0175">Coiled coil</keyword>
<evidence type="ECO:0000256" key="2">
    <source>
        <dbReference type="ARBA" id="ARBA00004496"/>
    </source>
</evidence>
<dbReference type="GO" id="GO:0007165">
    <property type="term" value="P:signal transduction"/>
    <property type="evidence" value="ECO:0007669"/>
    <property type="project" value="InterPro"/>
</dbReference>
<evidence type="ECO:0000256" key="5">
    <source>
        <dbReference type="ARBA" id="ARBA00022553"/>
    </source>
</evidence>
<dbReference type="InterPro" id="IPR008967">
    <property type="entry name" value="p53-like_TF_DNA-bd_sf"/>
</dbReference>
<evidence type="ECO:0000256" key="8">
    <source>
        <dbReference type="ARBA" id="ARBA00023125"/>
    </source>
</evidence>
<dbReference type="GO" id="GO:0003700">
    <property type="term" value="F:DNA-binding transcription factor activity"/>
    <property type="evidence" value="ECO:0007669"/>
    <property type="project" value="InterPro"/>
</dbReference>
<evidence type="ECO:0000313" key="14">
    <source>
        <dbReference type="EMBL" id="CAD5221328.1"/>
    </source>
</evidence>
<dbReference type="OrthoDB" id="19300at2759"/>
<evidence type="ECO:0000256" key="10">
    <source>
        <dbReference type="ARBA" id="ARBA00023163"/>
    </source>
</evidence>
<sequence length="625" mass="70943">MGHNEDLMCTFEQANQNCRLVCNSYVKARNDLLQQQTRFSQLQKELQGLQSILTMEVDSSFGSELQTLQTNVVALDSNIRKLEEHLFTLLESTTVIMQRVIHTLVADNLVIWLIKQKELTCGPRSVQQEHYQKLDEIEIQFEKCGVEIVAMMTTLGSLISLLNSENPLLPRLLKCKADVVQNVRQFIWQSLVISIQPPAVLVKCRGSDSHRSTRFPCRTEVRLLGGEAIGARKHPSQVKVDLISEETAKKIQRNPAQPAVTDPTFHLIYNDSAFQVGTAEGLNTNYPYRACFEKIRLVESIQKRTAADAGFDEKKGTRRSKVSSLRYYLAFHLHIGPFLESFLGPSEMVTVNGYKLSLPVAALVHSSLEAEASLFWNRFFAEGTGILSHVPETVTWESAKKALGMKWGALIQEPQDVRDLNVDLPEPVSLSPQNLEHLGRRLEVEDGLLCRKNFFNKTISHKENKDGSPLPCVFFEWFYKCANVVNKYMYEQWQDGLIEGFCSKEQSENALNSVMSPTMLIRFSDMRIGFLKISCKLPGNQIVHYETEADKMPVGTTIADAIYSNPTFSYIKNIYPNRDVSMLWQNRNKRNNDEKMHAGWNSAMPPGYFDTVYQLESKPVAALLD</sequence>
<dbReference type="Gene3D" id="3.30.505.10">
    <property type="entry name" value="SH2 domain"/>
    <property type="match status" value="1"/>
</dbReference>
<accession>A0A1I7STM5</accession>
<evidence type="ECO:0000313" key="15">
    <source>
        <dbReference type="EMBL" id="CAG9108216.1"/>
    </source>
</evidence>
<reference evidence="18" key="1">
    <citation type="submission" date="2016-11" db="UniProtKB">
        <authorList>
            <consortium name="WormBaseParasite"/>
        </authorList>
    </citation>
    <scope>IDENTIFICATION</scope>
</reference>
<dbReference type="EMBL" id="CAJFDI010000003">
    <property type="protein sequence ID" value="CAD5221328.1"/>
    <property type="molecule type" value="Genomic_DNA"/>
</dbReference>
<reference evidence="15" key="2">
    <citation type="submission" date="2020-08" db="EMBL/GenBank/DDBJ databases">
        <authorList>
            <person name="Kikuchi T."/>
        </authorList>
    </citation>
    <scope>NUCLEOTIDE SEQUENCE</scope>
    <source>
        <strain evidence="14">Ka4C1</strain>
    </source>
</reference>
<dbReference type="SUPFAM" id="SSF49417">
    <property type="entry name" value="p53-like transcription factors"/>
    <property type="match status" value="1"/>
</dbReference>
<dbReference type="WBParaSite" id="BXY_1639500.1">
    <property type="protein sequence ID" value="BXY_1639500.1"/>
    <property type="gene ID" value="BXY_1639500"/>
</dbReference>
<keyword evidence="7" id="KW-0805">Transcription regulation</keyword>
<evidence type="ECO:0000256" key="11">
    <source>
        <dbReference type="ARBA" id="ARBA00023242"/>
    </source>
</evidence>
<dbReference type="Proteomes" id="UP000582659">
    <property type="component" value="Unassembled WGS sequence"/>
</dbReference>
<dbReference type="eggNOG" id="KOG1609">
    <property type="taxonomic scope" value="Eukaryota"/>
</dbReference>
<gene>
    <name evidence="14" type="ORF">BXYJ_LOCUS6623</name>
</gene>
<keyword evidence="6" id="KW-0727">SH2 domain</keyword>
<dbReference type="InterPro" id="IPR001217">
    <property type="entry name" value="STAT"/>
</dbReference>
<feature type="coiled-coil region" evidence="12">
    <location>
        <begin position="25"/>
        <end position="85"/>
    </location>
</feature>
<keyword evidence="17" id="KW-1185">Reference proteome</keyword>
<keyword evidence="9" id="KW-0010">Activator</keyword>
<dbReference type="GO" id="GO:0003677">
    <property type="term" value="F:DNA binding"/>
    <property type="evidence" value="ECO:0007669"/>
    <property type="project" value="UniProtKB-KW"/>
</dbReference>
<keyword evidence="4" id="KW-0963">Cytoplasm</keyword>
<evidence type="ECO:0000256" key="9">
    <source>
        <dbReference type="ARBA" id="ARBA00023159"/>
    </source>
</evidence>
<feature type="domain" description="Signal transducer and activator of transcription b N-terminal" evidence="13">
    <location>
        <begin position="55"/>
        <end position="159"/>
    </location>
</feature>
<dbReference type="Proteomes" id="UP000659654">
    <property type="component" value="Unassembled WGS sequence"/>
</dbReference>
<comment type="similarity">
    <text evidence="3">Belongs to the transcription factor STAT family.</text>
</comment>